<dbReference type="PANTHER" id="PTHR22744:SF17">
    <property type="entry name" value="BTB DOMAIN-CONTAINING PROTEIN"/>
    <property type="match status" value="1"/>
</dbReference>
<evidence type="ECO:0000313" key="3">
    <source>
        <dbReference type="Proteomes" id="UP001328107"/>
    </source>
</evidence>
<dbReference type="InterPro" id="IPR011333">
    <property type="entry name" value="SKP1/BTB/POZ_sf"/>
</dbReference>
<dbReference type="Pfam" id="PF00651">
    <property type="entry name" value="BTB"/>
    <property type="match status" value="1"/>
</dbReference>
<dbReference type="AlphaFoldDB" id="A0AAN5D137"/>
<evidence type="ECO:0000313" key="2">
    <source>
        <dbReference type="EMBL" id="GMR54593.1"/>
    </source>
</evidence>
<accession>A0AAN5D137</accession>
<feature type="domain" description="BTB" evidence="1">
    <location>
        <begin position="73"/>
        <end position="140"/>
    </location>
</feature>
<dbReference type="CDD" id="cd18186">
    <property type="entry name" value="BTB_POZ_ZBTB_KLHL-like"/>
    <property type="match status" value="1"/>
</dbReference>
<evidence type="ECO:0000259" key="1">
    <source>
        <dbReference type="PROSITE" id="PS50097"/>
    </source>
</evidence>
<sequence>IVMQMDGNFNNDEDYVRAYWPFEQIRWIDVVSREKGFMKDGKISVEVRFWISNMEGIKKLLRFDFADSTNPRNDIAIVIGGEKIYTSKAILAAHSPVFNAMFYSDFKEKNKEEIELKGVDREEFLEMLHVIYPSSKKITDKSAEYLLRLGDRFQIAILMDRVEEFLVNYYDHSNIGDADMLRIADKYRLHGLMERTLSELKTTEDFQEIEQSHVFDGLSPKTIRLLFTRHLYL</sequence>
<gene>
    <name evidence="2" type="ORF">PMAYCL1PPCAC_24788</name>
</gene>
<dbReference type="Gene3D" id="3.30.710.10">
    <property type="entry name" value="Potassium Channel Kv1.1, Chain A"/>
    <property type="match status" value="1"/>
</dbReference>
<protein>
    <recommendedName>
        <fullName evidence="1">BTB domain-containing protein</fullName>
    </recommendedName>
</protein>
<dbReference type="EMBL" id="BTRK01000005">
    <property type="protein sequence ID" value="GMR54593.1"/>
    <property type="molecule type" value="Genomic_DNA"/>
</dbReference>
<dbReference type="PANTHER" id="PTHR22744">
    <property type="entry name" value="HELIX LOOP HELIX PROTEIN 21-RELATED"/>
    <property type="match status" value="1"/>
</dbReference>
<keyword evidence="3" id="KW-1185">Reference proteome</keyword>
<name>A0AAN5D137_9BILA</name>
<proteinExistence type="predicted"/>
<dbReference type="SUPFAM" id="SSF54695">
    <property type="entry name" value="POZ domain"/>
    <property type="match status" value="1"/>
</dbReference>
<dbReference type="SMART" id="SM00225">
    <property type="entry name" value="BTB"/>
    <property type="match status" value="1"/>
</dbReference>
<reference evidence="3" key="1">
    <citation type="submission" date="2022-10" db="EMBL/GenBank/DDBJ databases">
        <title>Genome assembly of Pristionchus species.</title>
        <authorList>
            <person name="Yoshida K."/>
            <person name="Sommer R.J."/>
        </authorList>
    </citation>
    <scope>NUCLEOTIDE SEQUENCE [LARGE SCALE GENOMIC DNA]</scope>
    <source>
        <strain evidence="3">RS5460</strain>
    </source>
</reference>
<feature type="non-terminal residue" evidence="2">
    <location>
        <position position="1"/>
    </location>
</feature>
<dbReference type="Proteomes" id="UP001328107">
    <property type="component" value="Unassembled WGS sequence"/>
</dbReference>
<dbReference type="PROSITE" id="PS50097">
    <property type="entry name" value="BTB"/>
    <property type="match status" value="1"/>
</dbReference>
<dbReference type="InterPro" id="IPR000210">
    <property type="entry name" value="BTB/POZ_dom"/>
</dbReference>
<comment type="caution">
    <text evidence="2">The sequence shown here is derived from an EMBL/GenBank/DDBJ whole genome shotgun (WGS) entry which is preliminary data.</text>
</comment>
<organism evidence="2 3">
    <name type="scientific">Pristionchus mayeri</name>
    <dbReference type="NCBI Taxonomy" id="1317129"/>
    <lineage>
        <taxon>Eukaryota</taxon>
        <taxon>Metazoa</taxon>
        <taxon>Ecdysozoa</taxon>
        <taxon>Nematoda</taxon>
        <taxon>Chromadorea</taxon>
        <taxon>Rhabditida</taxon>
        <taxon>Rhabditina</taxon>
        <taxon>Diplogasteromorpha</taxon>
        <taxon>Diplogasteroidea</taxon>
        <taxon>Neodiplogasteridae</taxon>
        <taxon>Pristionchus</taxon>
    </lineage>
</organism>